<dbReference type="InterPro" id="IPR055933">
    <property type="entry name" value="DUF7511"/>
</dbReference>
<dbReference type="STRING" id="392421.SAMN04488694_10957"/>
<dbReference type="EMBL" id="FMZP01000007">
    <property type="protein sequence ID" value="SDC77934.1"/>
    <property type="molecule type" value="Genomic_DNA"/>
</dbReference>
<dbReference type="Proteomes" id="UP000199320">
    <property type="component" value="Unassembled WGS sequence"/>
</dbReference>
<reference evidence="3" key="2">
    <citation type="submission" date="2016-10" db="EMBL/GenBank/DDBJ databases">
        <authorList>
            <person name="de Groot N.N."/>
        </authorList>
    </citation>
    <scope>NUCLEOTIDE SEQUENCE [LARGE SCALE GENOMIC DNA]</scope>
    <source>
        <strain evidence="3">CDM_6</strain>
    </source>
</reference>
<dbReference type="OrthoDB" id="186853at2157"/>
<dbReference type="Proteomes" id="UP000324021">
    <property type="component" value="Unassembled WGS sequence"/>
</dbReference>
<keyword evidence="4" id="KW-1185">Reference proteome</keyword>
<proteinExistence type="predicted"/>
<sequence>MTDADTSYTDSTEPTFELDHVVVENDGAPDECAIFPLEANETELLTAWISAHEGDFVDLESMH</sequence>
<dbReference type="Pfam" id="PF24351">
    <property type="entry name" value="DUF7511"/>
    <property type="match status" value="1"/>
</dbReference>
<organism evidence="2 5">
    <name type="scientific">Natrinema hispanicum</name>
    <dbReference type="NCBI Taxonomy" id="392421"/>
    <lineage>
        <taxon>Archaea</taxon>
        <taxon>Methanobacteriati</taxon>
        <taxon>Methanobacteriota</taxon>
        <taxon>Stenosarchaea group</taxon>
        <taxon>Halobacteria</taxon>
        <taxon>Halobacteriales</taxon>
        <taxon>Natrialbaceae</taxon>
        <taxon>Natrinema</taxon>
    </lineage>
</organism>
<dbReference type="AlphaFoldDB" id="A0A1G6PEE9"/>
<evidence type="ECO:0000313" key="5">
    <source>
        <dbReference type="Proteomes" id="UP000324021"/>
    </source>
</evidence>
<dbReference type="RefSeq" id="WP_092932774.1">
    <property type="nucleotide sequence ID" value="NZ_FMZP01000007.1"/>
</dbReference>
<gene>
    <name evidence="3" type="ORF">SAMN04488694_10957</name>
    <name evidence="2" type="ORF">SAMN05192552_100784</name>
</gene>
<feature type="domain" description="DUF7511" evidence="1">
    <location>
        <begin position="17"/>
        <end position="62"/>
    </location>
</feature>
<reference evidence="4 5" key="1">
    <citation type="submission" date="2016-10" db="EMBL/GenBank/DDBJ databases">
        <authorList>
            <person name="Varghese N."/>
            <person name="Submissions S."/>
        </authorList>
    </citation>
    <scope>NUCLEOTIDE SEQUENCE [LARGE SCALE GENOMIC DNA]</scope>
    <source>
        <strain evidence="2 5">CDM_1</strain>
        <strain evidence="4">CDM_6</strain>
    </source>
</reference>
<dbReference type="EMBL" id="FOIC01000009">
    <property type="protein sequence ID" value="SET60897.1"/>
    <property type="molecule type" value="Genomic_DNA"/>
</dbReference>
<evidence type="ECO:0000313" key="2">
    <source>
        <dbReference type="EMBL" id="SDC77934.1"/>
    </source>
</evidence>
<name>A0A1G6PEE9_9EURY</name>
<evidence type="ECO:0000313" key="4">
    <source>
        <dbReference type="Proteomes" id="UP000199320"/>
    </source>
</evidence>
<accession>A0A1G6PEE9</accession>
<protein>
    <recommendedName>
        <fullName evidence="1">DUF7511 domain-containing protein</fullName>
    </recommendedName>
</protein>
<evidence type="ECO:0000259" key="1">
    <source>
        <dbReference type="Pfam" id="PF24351"/>
    </source>
</evidence>
<evidence type="ECO:0000313" key="3">
    <source>
        <dbReference type="EMBL" id="SET60897.1"/>
    </source>
</evidence>